<keyword evidence="4 6" id="KW-1133">Transmembrane helix</keyword>
<proteinExistence type="predicted"/>
<feature type="transmembrane region" description="Helical" evidence="6">
    <location>
        <begin position="53"/>
        <end position="73"/>
    </location>
</feature>
<dbReference type="EMBL" id="JAECSB010000003">
    <property type="protein sequence ID" value="MBH5141014.1"/>
    <property type="molecule type" value="Genomic_DNA"/>
</dbReference>
<keyword evidence="5 6" id="KW-0472">Membrane</keyword>
<reference evidence="8 9" key="1">
    <citation type="submission" date="2020-12" db="EMBL/GenBank/DDBJ databases">
        <title>Draft genome sequence of furan degrading bacterial strain FUR100.</title>
        <authorList>
            <person name="Woiski C."/>
        </authorList>
    </citation>
    <scope>NUCLEOTIDE SEQUENCE [LARGE SCALE GENOMIC DNA]</scope>
    <source>
        <strain evidence="8 9">FUR100</strain>
    </source>
</reference>
<dbReference type="GO" id="GO:0005886">
    <property type="term" value="C:plasma membrane"/>
    <property type="evidence" value="ECO:0007669"/>
    <property type="project" value="UniProtKB-SubCell"/>
</dbReference>
<dbReference type="InterPro" id="IPR010432">
    <property type="entry name" value="RDD"/>
</dbReference>
<dbReference type="PANTHER" id="PTHR36115:SF4">
    <property type="entry name" value="MEMBRANE PROTEIN"/>
    <property type="match status" value="1"/>
</dbReference>
<evidence type="ECO:0000256" key="6">
    <source>
        <dbReference type="SAM" id="Phobius"/>
    </source>
</evidence>
<keyword evidence="9" id="KW-1185">Reference proteome</keyword>
<dbReference type="InterPro" id="IPR051791">
    <property type="entry name" value="Pra-immunoreactive"/>
</dbReference>
<sequence>MSTSDQPEAFVSVEQRPAGVGVRFLARLIDGIIAGIIAYLVLRIVGLGDNLSVVASVGALLVFTYFLILESLWGSTVGKKLFGLRVFDSSGGKPSMGSAALRNLFLAIGAVPFVGPVIDVILRIVIAVTISQSSTKQGIHDRWAKTQVRRVS</sequence>
<evidence type="ECO:0000256" key="1">
    <source>
        <dbReference type="ARBA" id="ARBA00004651"/>
    </source>
</evidence>
<feature type="transmembrane region" description="Helical" evidence="6">
    <location>
        <begin position="104"/>
        <end position="126"/>
    </location>
</feature>
<dbReference type="AlphaFoldDB" id="A0A8I1D529"/>
<evidence type="ECO:0000256" key="4">
    <source>
        <dbReference type="ARBA" id="ARBA00022989"/>
    </source>
</evidence>
<evidence type="ECO:0000259" key="7">
    <source>
        <dbReference type="Pfam" id="PF06271"/>
    </source>
</evidence>
<gene>
    <name evidence="8" type="ORF">I3517_00055</name>
</gene>
<evidence type="ECO:0000313" key="9">
    <source>
        <dbReference type="Proteomes" id="UP000627573"/>
    </source>
</evidence>
<feature type="transmembrane region" description="Helical" evidence="6">
    <location>
        <begin position="20"/>
        <end position="41"/>
    </location>
</feature>
<dbReference type="RefSeq" id="WP_197940259.1">
    <property type="nucleotide sequence ID" value="NZ_JAECSB010000003.1"/>
</dbReference>
<dbReference type="Pfam" id="PF06271">
    <property type="entry name" value="RDD"/>
    <property type="match status" value="1"/>
</dbReference>
<evidence type="ECO:0000256" key="2">
    <source>
        <dbReference type="ARBA" id="ARBA00022475"/>
    </source>
</evidence>
<keyword evidence="3 6" id="KW-0812">Transmembrane</keyword>
<organism evidence="8 9">
    <name type="scientific">Rhodococcus erythropolis</name>
    <name type="common">Arthrobacter picolinophilus</name>
    <dbReference type="NCBI Taxonomy" id="1833"/>
    <lineage>
        <taxon>Bacteria</taxon>
        <taxon>Bacillati</taxon>
        <taxon>Actinomycetota</taxon>
        <taxon>Actinomycetes</taxon>
        <taxon>Mycobacteriales</taxon>
        <taxon>Nocardiaceae</taxon>
        <taxon>Rhodococcus</taxon>
        <taxon>Rhodococcus erythropolis group</taxon>
    </lineage>
</organism>
<accession>A0A8I1D529</accession>
<name>A0A8I1D529_RHOER</name>
<dbReference type="PANTHER" id="PTHR36115">
    <property type="entry name" value="PROLINE-RICH ANTIGEN HOMOLOG-RELATED"/>
    <property type="match status" value="1"/>
</dbReference>
<evidence type="ECO:0000256" key="3">
    <source>
        <dbReference type="ARBA" id="ARBA00022692"/>
    </source>
</evidence>
<keyword evidence="2" id="KW-1003">Cell membrane</keyword>
<comment type="subcellular location">
    <subcellularLocation>
        <location evidence="1">Cell membrane</location>
        <topology evidence="1">Multi-pass membrane protein</topology>
    </subcellularLocation>
</comment>
<comment type="caution">
    <text evidence="8">The sequence shown here is derived from an EMBL/GenBank/DDBJ whole genome shotgun (WGS) entry which is preliminary data.</text>
</comment>
<evidence type="ECO:0000313" key="8">
    <source>
        <dbReference type="EMBL" id="MBH5141014.1"/>
    </source>
</evidence>
<evidence type="ECO:0000256" key="5">
    <source>
        <dbReference type="ARBA" id="ARBA00023136"/>
    </source>
</evidence>
<feature type="domain" description="RDD" evidence="7">
    <location>
        <begin position="18"/>
        <end position="145"/>
    </location>
</feature>
<protein>
    <submittedName>
        <fullName evidence="8">RDD family protein</fullName>
    </submittedName>
</protein>
<dbReference type="Proteomes" id="UP000627573">
    <property type="component" value="Unassembled WGS sequence"/>
</dbReference>